<reference evidence="2 3" key="1">
    <citation type="submission" date="2019-07" db="EMBL/GenBank/DDBJ databases">
        <title>Pseudomonas mangiferae sp. nov., isolated from bark of mango tree in Thailand.</title>
        <authorList>
            <person name="Srisuk N."/>
            <person name="Anurat P."/>
        </authorList>
    </citation>
    <scope>NUCLEOTIDE SEQUENCE [LARGE SCALE GENOMIC DNA]</scope>
    <source>
        <strain evidence="2 3">DMKU_BBB3-04</strain>
    </source>
</reference>
<dbReference type="SUPFAM" id="SSF53850">
    <property type="entry name" value="Periplasmic binding protein-like II"/>
    <property type="match status" value="1"/>
</dbReference>
<dbReference type="AlphaFoldDB" id="A0A553H471"/>
<gene>
    <name evidence="2" type="ORF">FM069_00525</name>
</gene>
<evidence type="ECO:0000256" key="1">
    <source>
        <dbReference type="ARBA" id="ARBA00022729"/>
    </source>
</evidence>
<dbReference type="Proteomes" id="UP000315235">
    <property type="component" value="Unassembled WGS sequence"/>
</dbReference>
<keyword evidence="1" id="KW-0732">Signal</keyword>
<proteinExistence type="predicted"/>
<dbReference type="InterPro" id="IPR019546">
    <property type="entry name" value="TAT_signal_bac_arc"/>
</dbReference>
<dbReference type="RefSeq" id="WP_143486173.1">
    <property type="nucleotide sequence ID" value="NZ_VJOY01000001.1"/>
</dbReference>
<sequence length="344" mass="37579">MGDFTRRRFLQVTGVAGTALAAGLIRPSFATESLYEAAKAEGQLNLYWGSYEQKTIEGIRDAFTKRYPGISVNLLRQASQTVYTRLRLELQNNSPNCDSLGSTNILHYLELKKIGALMPFRPAGSEFLPKDFQRLDADDLYHVGAISLTAINFQSAKVSDAPASWEAALDGKWADKLTIGSPAFSGDVSSWVVAIRKKYGDRYLKELAKLDPKVGQSNVDTVTDILSGERLVGLAAPFSASLTQKAAGNPIDVSTPSDGTIVNLGLNAIPANAPHPNAAKLFSEFLYDPEVSQILAANYWPTLRTDVPWAEGRSLEQLSWYRNPPEDLVAEVAEGIAKWKEIIG</sequence>
<dbReference type="PROSITE" id="PS51318">
    <property type="entry name" value="TAT"/>
    <property type="match status" value="1"/>
</dbReference>
<accession>A0A553H471</accession>
<dbReference type="OrthoDB" id="305758at2"/>
<dbReference type="InterPro" id="IPR006311">
    <property type="entry name" value="TAT_signal"/>
</dbReference>
<evidence type="ECO:0000313" key="3">
    <source>
        <dbReference type="Proteomes" id="UP000315235"/>
    </source>
</evidence>
<dbReference type="EMBL" id="VJOY01000001">
    <property type="protein sequence ID" value="TRX76542.1"/>
    <property type="molecule type" value="Genomic_DNA"/>
</dbReference>
<dbReference type="PANTHER" id="PTHR30006">
    <property type="entry name" value="THIAMINE-BINDING PERIPLASMIC PROTEIN-RELATED"/>
    <property type="match status" value="1"/>
</dbReference>
<dbReference type="NCBIfam" id="TIGR01409">
    <property type="entry name" value="TAT_signal_seq"/>
    <property type="match status" value="1"/>
</dbReference>
<comment type="caution">
    <text evidence="2">The sequence shown here is derived from an EMBL/GenBank/DDBJ whole genome shotgun (WGS) entry which is preliminary data.</text>
</comment>
<organism evidence="2 3">
    <name type="scientific">Pseudomonas mangiferae</name>
    <dbReference type="NCBI Taxonomy" id="2593654"/>
    <lineage>
        <taxon>Bacteria</taxon>
        <taxon>Pseudomonadati</taxon>
        <taxon>Pseudomonadota</taxon>
        <taxon>Gammaproteobacteria</taxon>
        <taxon>Pseudomonadales</taxon>
        <taxon>Pseudomonadaceae</taxon>
        <taxon>Pseudomonas</taxon>
    </lineage>
</organism>
<name>A0A553H471_9PSED</name>
<dbReference type="Gene3D" id="3.40.190.10">
    <property type="entry name" value="Periplasmic binding protein-like II"/>
    <property type="match status" value="2"/>
</dbReference>
<evidence type="ECO:0000313" key="2">
    <source>
        <dbReference type="EMBL" id="TRX76542.1"/>
    </source>
</evidence>
<keyword evidence="3" id="KW-1185">Reference proteome</keyword>
<dbReference type="Pfam" id="PF13343">
    <property type="entry name" value="SBP_bac_6"/>
    <property type="match status" value="1"/>
</dbReference>
<protein>
    <submittedName>
        <fullName evidence="2">Extracellular solute-binding protein</fullName>
    </submittedName>
</protein>